<proteinExistence type="predicted"/>
<organism evidence="5 6">
    <name type="scientific">Leptothrix cholodnii (strain ATCC 51168 / LMG 8142 / SP-6)</name>
    <name type="common">Leptothrix discophora (strain SP-6)</name>
    <dbReference type="NCBI Taxonomy" id="395495"/>
    <lineage>
        <taxon>Bacteria</taxon>
        <taxon>Pseudomonadati</taxon>
        <taxon>Pseudomonadota</taxon>
        <taxon>Betaproteobacteria</taxon>
        <taxon>Burkholderiales</taxon>
        <taxon>Sphaerotilaceae</taxon>
        <taxon>Leptothrix</taxon>
    </lineage>
</organism>
<dbReference type="InterPro" id="IPR036388">
    <property type="entry name" value="WH-like_DNA-bd_sf"/>
</dbReference>
<gene>
    <name evidence="5" type="ordered locus">Lcho_4345</name>
</gene>
<sequence>MMTLVTPAFHADLSPTLGDRHASLVSVIVHNLRQQILDGTRHQGDRLVEGKLSAELGVSRVPVREALRQLASEGLVDIEPRRGASVTRISDDIAVELIEVRATLEGLNAKLAAQRRDPDKLPQLYALIATGDRAAQAEDVDALAAINARAHELIATVAENRVLQDLMRSLRDRTALLFAPYRKLRARPLWIEHAQILQAVIDGDADLAGLLATRHVYSAARTYLDARGASHGDHAGHAATGS</sequence>
<dbReference type="PANTHER" id="PTHR43537:SF24">
    <property type="entry name" value="GLUCONATE OPERON TRANSCRIPTIONAL REPRESSOR"/>
    <property type="match status" value="1"/>
</dbReference>
<name>B1Y0B7_LEPCP</name>
<evidence type="ECO:0000256" key="1">
    <source>
        <dbReference type="ARBA" id="ARBA00023015"/>
    </source>
</evidence>
<keyword evidence="2" id="KW-0238">DNA-binding</keyword>
<dbReference type="Gene3D" id="1.10.10.10">
    <property type="entry name" value="Winged helix-like DNA-binding domain superfamily/Winged helix DNA-binding domain"/>
    <property type="match status" value="1"/>
</dbReference>
<dbReference type="SUPFAM" id="SSF48008">
    <property type="entry name" value="GntR ligand-binding domain-like"/>
    <property type="match status" value="1"/>
</dbReference>
<dbReference type="PRINTS" id="PR00035">
    <property type="entry name" value="HTHGNTR"/>
</dbReference>
<dbReference type="SMART" id="SM00345">
    <property type="entry name" value="HTH_GNTR"/>
    <property type="match status" value="1"/>
</dbReference>
<dbReference type="InterPro" id="IPR011711">
    <property type="entry name" value="GntR_C"/>
</dbReference>
<keyword evidence="1" id="KW-0805">Transcription regulation</keyword>
<dbReference type="Gene3D" id="1.20.120.530">
    <property type="entry name" value="GntR ligand-binding domain-like"/>
    <property type="match status" value="1"/>
</dbReference>
<dbReference type="AlphaFoldDB" id="B1Y0B7"/>
<evidence type="ECO:0000256" key="3">
    <source>
        <dbReference type="ARBA" id="ARBA00023163"/>
    </source>
</evidence>
<dbReference type="InterPro" id="IPR000524">
    <property type="entry name" value="Tscrpt_reg_HTH_GntR"/>
</dbReference>
<feature type="domain" description="HTH gntR-type" evidence="4">
    <location>
        <begin position="22"/>
        <end position="89"/>
    </location>
</feature>
<accession>B1Y0B7</accession>
<dbReference type="InterPro" id="IPR008920">
    <property type="entry name" value="TF_FadR/GntR_C"/>
</dbReference>
<dbReference type="SUPFAM" id="SSF46785">
    <property type="entry name" value="Winged helix' DNA-binding domain"/>
    <property type="match status" value="1"/>
</dbReference>
<dbReference type="InterPro" id="IPR036390">
    <property type="entry name" value="WH_DNA-bd_sf"/>
</dbReference>
<dbReference type="OrthoDB" id="8663149at2"/>
<evidence type="ECO:0000313" key="6">
    <source>
        <dbReference type="Proteomes" id="UP000001693"/>
    </source>
</evidence>
<dbReference type="Pfam" id="PF00392">
    <property type="entry name" value="GntR"/>
    <property type="match status" value="1"/>
</dbReference>
<keyword evidence="3" id="KW-0804">Transcription</keyword>
<dbReference type="PANTHER" id="PTHR43537">
    <property type="entry name" value="TRANSCRIPTIONAL REGULATOR, GNTR FAMILY"/>
    <property type="match status" value="1"/>
</dbReference>
<evidence type="ECO:0000256" key="2">
    <source>
        <dbReference type="ARBA" id="ARBA00023125"/>
    </source>
</evidence>
<dbReference type="EMBL" id="CP001013">
    <property type="protein sequence ID" value="ACB36596.1"/>
    <property type="molecule type" value="Genomic_DNA"/>
</dbReference>
<dbReference type="RefSeq" id="WP_012349337.1">
    <property type="nucleotide sequence ID" value="NC_010524.1"/>
</dbReference>
<protein>
    <submittedName>
        <fullName evidence="5">Transcriptional regulator, GntR family</fullName>
    </submittedName>
</protein>
<evidence type="ECO:0000259" key="4">
    <source>
        <dbReference type="PROSITE" id="PS50949"/>
    </source>
</evidence>
<dbReference type="SMART" id="SM00895">
    <property type="entry name" value="FCD"/>
    <property type="match status" value="1"/>
</dbReference>
<dbReference type="Proteomes" id="UP000001693">
    <property type="component" value="Chromosome"/>
</dbReference>
<dbReference type="CDD" id="cd07377">
    <property type="entry name" value="WHTH_GntR"/>
    <property type="match status" value="1"/>
</dbReference>
<evidence type="ECO:0000313" key="5">
    <source>
        <dbReference type="EMBL" id="ACB36596.1"/>
    </source>
</evidence>
<dbReference type="PROSITE" id="PS50949">
    <property type="entry name" value="HTH_GNTR"/>
    <property type="match status" value="1"/>
</dbReference>
<dbReference type="eggNOG" id="COG1802">
    <property type="taxonomic scope" value="Bacteria"/>
</dbReference>
<dbReference type="STRING" id="395495.Lcho_4345"/>
<dbReference type="Pfam" id="PF07729">
    <property type="entry name" value="FCD"/>
    <property type="match status" value="1"/>
</dbReference>
<dbReference type="KEGG" id="lch:Lcho_4345"/>
<keyword evidence="6" id="KW-1185">Reference proteome</keyword>
<reference evidence="5 6" key="1">
    <citation type="submission" date="2008-03" db="EMBL/GenBank/DDBJ databases">
        <title>Complete sequence of Leptothrix cholodnii SP-6.</title>
        <authorList>
            <consortium name="US DOE Joint Genome Institute"/>
            <person name="Copeland A."/>
            <person name="Lucas S."/>
            <person name="Lapidus A."/>
            <person name="Glavina del Rio T."/>
            <person name="Dalin E."/>
            <person name="Tice H."/>
            <person name="Bruce D."/>
            <person name="Goodwin L."/>
            <person name="Pitluck S."/>
            <person name="Chertkov O."/>
            <person name="Brettin T."/>
            <person name="Detter J.C."/>
            <person name="Han C."/>
            <person name="Kuske C.R."/>
            <person name="Schmutz J."/>
            <person name="Larimer F."/>
            <person name="Land M."/>
            <person name="Hauser L."/>
            <person name="Kyrpides N."/>
            <person name="Lykidis A."/>
            <person name="Emerson D."/>
            <person name="Richardson P."/>
        </authorList>
    </citation>
    <scope>NUCLEOTIDE SEQUENCE [LARGE SCALE GENOMIC DNA]</scope>
    <source>
        <strain evidence="6">ATCC 51168 / LMG 8142 / SP-6</strain>
    </source>
</reference>
<dbReference type="GO" id="GO:0003677">
    <property type="term" value="F:DNA binding"/>
    <property type="evidence" value="ECO:0007669"/>
    <property type="project" value="UniProtKB-KW"/>
</dbReference>
<dbReference type="HOGENOM" id="CLU_017584_5_1_4"/>
<dbReference type="GO" id="GO:0003700">
    <property type="term" value="F:DNA-binding transcription factor activity"/>
    <property type="evidence" value="ECO:0007669"/>
    <property type="project" value="InterPro"/>
</dbReference>